<dbReference type="AlphaFoldDB" id="A0A2N7CHH5"/>
<organism evidence="1 2">
    <name type="scientific">Vibrio splendidus</name>
    <dbReference type="NCBI Taxonomy" id="29497"/>
    <lineage>
        <taxon>Bacteria</taxon>
        <taxon>Pseudomonadati</taxon>
        <taxon>Pseudomonadota</taxon>
        <taxon>Gammaproteobacteria</taxon>
        <taxon>Vibrionales</taxon>
        <taxon>Vibrionaceae</taxon>
        <taxon>Vibrio</taxon>
    </lineage>
</organism>
<protein>
    <submittedName>
        <fullName evidence="1">Regulator</fullName>
    </submittedName>
</protein>
<gene>
    <name evidence="1" type="ORF">BCV19_00740</name>
</gene>
<name>A0A2N7CHH5_VIBSP</name>
<dbReference type="Gene3D" id="1.25.40.10">
    <property type="entry name" value="Tetratricopeptide repeat domain"/>
    <property type="match status" value="1"/>
</dbReference>
<dbReference type="InterPro" id="IPR011990">
    <property type="entry name" value="TPR-like_helical_dom_sf"/>
</dbReference>
<proteinExistence type="predicted"/>
<dbReference type="Proteomes" id="UP000235405">
    <property type="component" value="Unassembled WGS sequence"/>
</dbReference>
<dbReference type="EMBL" id="MCSW01000113">
    <property type="protein sequence ID" value="PMF25608.1"/>
    <property type="molecule type" value="Genomic_DNA"/>
</dbReference>
<accession>A0A2N7CHH5</accession>
<evidence type="ECO:0000313" key="2">
    <source>
        <dbReference type="Proteomes" id="UP000235405"/>
    </source>
</evidence>
<dbReference type="RefSeq" id="WP_102482124.1">
    <property type="nucleotide sequence ID" value="NZ_MCSW01000113.1"/>
</dbReference>
<dbReference type="SUPFAM" id="SSF48452">
    <property type="entry name" value="TPR-like"/>
    <property type="match status" value="1"/>
</dbReference>
<comment type="caution">
    <text evidence="1">The sequence shown here is derived from an EMBL/GenBank/DDBJ whole genome shotgun (WGS) entry which is preliminary data.</text>
</comment>
<sequence length="162" mass="18693">MKSKLIDLGETGEEFYALLENKMVEQEIAAIRRSSKVSISQLKAIFQMGVEFYNQFQFKEAEIIFSAYSALNPYDHRGAGCLAAIYLEKKQFQKALDMLNILKTYPSNDLDETVLNIALCHYKLGQKLEASSMLLIVKPENLSEFFSQRYCYLKQQLNPYFS</sequence>
<evidence type="ECO:0000313" key="1">
    <source>
        <dbReference type="EMBL" id="PMF25608.1"/>
    </source>
</evidence>
<reference evidence="2" key="1">
    <citation type="submission" date="2016-07" db="EMBL/GenBank/DDBJ databases">
        <title>Nontailed viruses are major unrecognized killers of bacteria in the ocean.</title>
        <authorList>
            <person name="Kauffman K."/>
            <person name="Hussain F."/>
            <person name="Yang J."/>
            <person name="Arevalo P."/>
            <person name="Brown J."/>
            <person name="Cutler M."/>
            <person name="Kelly L."/>
            <person name="Polz M.F."/>
        </authorList>
    </citation>
    <scope>NUCLEOTIDE SEQUENCE [LARGE SCALE GENOMIC DNA]</scope>
    <source>
        <strain evidence="2">10N.286.54.F3</strain>
    </source>
</reference>